<evidence type="ECO:0000256" key="1">
    <source>
        <dbReference type="ARBA" id="ARBA00022741"/>
    </source>
</evidence>
<keyword evidence="2 5" id="KW-0378">Hydrolase</keyword>
<dbReference type="EC" id="3.6.4.12" evidence="7"/>
<feature type="binding site" evidence="5">
    <location>
        <begin position="41"/>
        <end position="48"/>
    </location>
    <ligand>
        <name>ATP</name>
        <dbReference type="ChEBI" id="CHEBI:30616"/>
    </ligand>
</feature>
<dbReference type="GO" id="GO:0016787">
    <property type="term" value="F:hydrolase activity"/>
    <property type="evidence" value="ECO:0007669"/>
    <property type="project" value="UniProtKB-KW"/>
</dbReference>
<reference evidence="7" key="1">
    <citation type="submission" date="2021-12" db="EMBL/GenBank/DDBJ databases">
        <authorList>
            <person name="Criscuolo A."/>
        </authorList>
    </citation>
    <scope>NUCLEOTIDE SEQUENCE</scope>
    <source>
        <strain evidence="7">CIP111894</strain>
    </source>
</reference>
<dbReference type="Proteomes" id="UP000838749">
    <property type="component" value="Unassembled WGS sequence"/>
</dbReference>
<dbReference type="InterPro" id="IPR027417">
    <property type="entry name" value="P-loop_NTPase"/>
</dbReference>
<evidence type="ECO:0000256" key="2">
    <source>
        <dbReference type="ARBA" id="ARBA00022801"/>
    </source>
</evidence>
<keyword evidence="8" id="KW-1185">Reference proteome</keyword>
<dbReference type="InterPro" id="IPR014016">
    <property type="entry name" value="UvrD-like_ATP-bd"/>
</dbReference>
<gene>
    <name evidence="7" type="primary">rep</name>
    <name evidence="7" type="ORF">PAECIP111894_04957</name>
</gene>
<feature type="domain" description="UvrD-like helicase ATP-binding" evidence="6">
    <location>
        <begin position="20"/>
        <end position="311"/>
    </location>
</feature>
<evidence type="ECO:0000256" key="5">
    <source>
        <dbReference type="PROSITE-ProRule" id="PRU00560"/>
    </source>
</evidence>
<dbReference type="SUPFAM" id="SSF52540">
    <property type="entry name" value="P-loop containing nucleoside triphosphate hydrolases"/>
    <property type="match status" value="1"/>
</dbReference>
<evidence type="ECO:0000313" key="8">
    <source>
        <dbReference type="Proteomes" id="UP000838749"/>
    </source>
</evidence>
<accession>A0ABM9BI57</accession>
<dbReference type="Pfam" id="PF00580">
    <property type="entry name" value="UvrD-helicase"/>
    <property type="match status" value="1"/>
</dbReference>
<evidence type="ECO:0000313" key="7">
    <source>
        <dbReference type="EMBL" id="CAH1058771.1"/>
    </source>
</evidence>
<evidence type="ECO:0000259" key="6">
    <source>
        <dbReference type="PROSITE" id="PS51198"/>
    </source>
</evidence>
<proteinExistence type="predicted"/>
<evidence type="ECO:0000256" key="3">
    <source>
        <dbReference type="ARBA" id="ARBA00022806"/>
    </source>
</evidence>
<dbReference type="Gene3D" id="3.40.50.300">
    <property type="entry name" value="P-loop containing nucleotide triphosphate hydrolases"/>
    <property type="match status" value="2"/>
</dbReference>
<name>A0ABM9BI57_9BACL</name>
<organism evidence="7 8">
    <name type="scientific">Paenibacillus pseudetheri</name>
    <dbReference type="NCBI Taxonomy" id="2897682"/>
    <lineage>
        <taxon>Bacteria</taxon>
        <taxon>Bacillati</taxon>
        <taxon>Bacillota</taxon>
        <taxon>Bacilli</taxon>
        <taxon>Bacillales</taxon>
        <taxon>Paenibacillaceae</taxon>
        <taxon>Paenibacillus</taxon>
    </lineage>
</organism>
<dbReference type="EMBL" id="CAKMAB010000039">
    <property type="protein sequence ID" value="CAH1058771.1"/>
    <property type="molecule type" value="Genomic_DNA"/>
</dbReference>
<dbReference type="InterPro" id="IPR000212">
    <property type="entry name" value="DNA_helicase_UvrD/REP"/>
</dbReference>
<keyword evidence="4 5" id="KW-0067">ATP-binding</keyword>
<dbReference type="PANTHER" id="PTHR11070:SF3">
    <property type="entry name" value="DNA 3'-5' HELICASE"/>
    <property type="match status" value="1"/>
</dbReference>
<keyword evidence="1 5" id="KW-0547">Nucleotide-binding</keyword>
<dbReference type="RefSeq" id="WP_234540602.1">
    <property type="nucleotide sequence ID" value="NZ_CAKMAB010000039.1"/>
</dbReference>
<dbReference type="PANTHER" id="PTHR11070">
    <property type="entry name" value="UVRD / RECB / PCRA DNA HELICASE FAMILY MEMBER"/>
    <property type="match status" value="1"/>
</dbReference>
<protein>
    <submittedName>
        <fullName evidence="7">ATP-dependent DNA helicase Rep</fullName>
        <ecNumber evidence="7">3.6.4.12</ecNumber>
    </submittedName>
</protein>
<evidence type="ECO:0000256" key="4">
    <source>
        <dbReference type="ARBA" id="ARBA00022840"/>
    </source>
</evidence>
<dbReference type="PROSITE" id="PS51198">
    <property type="entry name" value="UVRD_HELICASE_ATP_BIND"/>
    <property type="match status" value="1"/>
</dbReference>
<dbReference type="GO" id="GO:0003678">
    <property type="term" value="F:DNA helicase activity"/>
    <property type="evidence" value="ECO:0007669"/>
    <property type="project" value="UniProtKB-EC"/>
</dbReference>
<keyword evidence="3 5" id="KW-0347">Helicase</keyword>
<comment type="caution">
    <text evidence="7">The sequence shown here is derived from an EMBL/GenBank/DDBJ whole genome shotgun (WGS) entry which is preliminary data.</text>
</comment>
<sequence length="620" mass="70797">MFTINDDDIELSERLLLPDGQTFDEERRNVIRCMDAVDIQACPGSGKTTTLLAKLSILARQLPLKTNQGICVLTHTNVAVDEISKRLDGKADVLLRYPNHFGTIQSFVNKFLAIPAYIDIFGKRPARIDDEIFHEYINRRMRSLDRGTQTWLSSNGINLADLRFNLQRLEISKKIDGPIIMRPETKTYPKLKDFKVGIMREGMLCYDDAYSLAYWYVRQYPGIKEVFSERFSYVFIDEMQDTDAKQKGILDQVFDPSKVVVQKIGDSNQAIYDSAWQVATESLNISGSMRFSNVIANTVKNICLNPQVLKGNPSVPDISPKIIVFDDESISKVIPKFGELIFDNNLHMLNRKVYKAIGKVGRPNVKRTLPAYFEPYGKIDNHKNQDFESLSGYVRMASGNQNGDSVASLRLYVIRSILKSLRLLGVRRSNQVAYTETTFMEYLKNEQKNFSEEFNLKLTEWCFQLYGGEDITDELKQFIRNNLCAFFAVTVNAELESFLDDIADTESRVENQKANIYIHERGTNKVAIDIATVHSVKGETHTATLFLETYYRMFDVESIIEYMKGNHKPPKNITTEDSLNVAYVGMTRATHMLCVAAHKDGCNKHLDKLAEAGWEIHNIY</sequence>